<evidence type="ECO:0000256" key="6">
    <source>
        <dbReference type="RuleBase" id="RU365089"/>
    </source>
</evidence>
<keyword evidence="6" id="KW-0814">Transposable element</keyword>
<evidence type="ECO:0000256" key="1">
    <source>
        <dbReference type="ARBA" id="ARBA00002190"/>
    </source>
</evidence>
<keyword evidence="8" id="KW-1185">Reference proteome</keyword>
<dbReference type="Proteomes" id="UP000294830">
    <property type="component" value="Unassembled WGS sequence"/>
</dbReference>
<reference evidence="7 8" key="1">
    <citation type="submission" date="2019-03" db="EMBL/GenBank/DDBJ databases">
        <title>Genomic Encyclopedia of Archaeal and Bacterial Type Strains, Phase II (KMG-II): from individual species to whole genera.</title>
        <authorList>
            <person name="Goeker M."/>
        </authorList>
    </citation>
    <scope>NUCLEOTIDE SEQUENCE [LARGE SCALE GENOMIC DNA]</scope>
    <source>
        <strain evidence="7 8">RL-C</strain>
    </source>
</reference>
<keyword evidence="4 6" id="KW-0238">DNA-binding</keyword>
<keyword evidence="3 6" id="KW-0815">Transposition</keyword>
<evidence type="ECO:0000256" key="3">
    <source>
        <dbReference type="ARBA" id="ARBA00022578"/>
    </source>
</evidence>
<feature type="non-terminal residue" evidence="7">
    <location>
        <position position="1"/>
    </location>
</feature>
<dbReference type="GO" id="GO:0006313">
    <property type="term" value="P:DNA transposition"/>
    <property type="evidence" value="ECO:0007669"/>
    <property type="project" value="UniProtKB-UniRule"/>
</dbReference>
<dbReference type="NCBIfam" id="NF033543">
    <property type="entry name" value="transpos_IS256"/>
    <property type="match status" value="1"/>
</dbReference>
<protein>
    <recommendedName>
        <fullName evidence="6">Mutator family transposase</fullName>
    </recommendedName>
</protein>
<accession>A0A4R2DZC6</accession>
<evidence type="ECO:0000256" key="2">
    <source>
        <dbReference type="ARBA" id="ARBA00010961"/>
    </source>
</evidence>
<evidence type="ECO:0000256" key="4">
    <source>
        <dbReference type="ARBA" id="ARBA00023125"/>
    </source>
</evidence>
<evidence type="ECO:0000313" key="8">
    <source>
        <dbReference type="Proteomes" id="UP000294830"/>
    </source>
</evidence>
<sequence length="424" mass="48621">DCSCNCVCKMITLTLQTMEEKEKAASFSYEDFEKEAIKGLYERKSLSGENGVFAPLLKHFLEKALALELEQHLKDSEGNKRNGVTTKTVKCSNGEFELSTPRDRNGTFTPEIVVKRQVLLDDGLCEKVLSLYAKGMSYADIRKMLMEVYGLSLSPAQMSELTDRLIPELQEWQQRPLNPLYAMVWFDAIHFKCRDNGAVQGKALYNVYAVNQEGFRELLGIYIAESESARFWLEVLQDLRLRGVEDILIACTDNLKGFSEAISSTFPETVVQSCIVHQVRNTLKYVVCKDYKAITADMRAIYSSPTLEAAEGELTRFTERWEKKYPTAVRSWQENWYKLSSFFDFGKEIRRLMYTTNPIEGIHRRMRKVTKTKGCFPSDMAIKKLVYLVIRDINASPKAEVKGWKLIYGQLCIKFAERMAKFGA</sequence>
<dbReference type="AlphaFoldDB" id="A0A4R2DZC6"/>
<evidence type="ECO:0000313" key="7">
    <source>
        <dbReference type="EMBL" id="TCN60155.1"/>
    </source>
</evidence>
<dbReference type="InterPro" id="IPR001207">
    <property type="entry name" value="Transposase_mutator"/>
</dbReference>
<dbReference type="EMBL" id="SLWB01000032">
    <property type="protein sequence ID" value="TCN60155.1"/>
    <property type="molecule type" value="Genomic_DNA"/>
</dbReference>
<dbReference type="PROSITE" id="PS01007">
    <property type="entry name" value="TRANSPOSASE_MUTATOR"/>
    <property type="match status" value="1"/>
</dbReference>
<gene>
    <name evidence="7" type="ORF">CLV25_1321</name>
</gene>
<dbReference type="PANTHER" id="PTHR33217">
    <property type="entry name" value="TRANSPOSASE FOR INSERTION SEQUENCE ELEMENT IS1081"/>
    <property type="match status" value="1"/>
</dbReference>
<keyword evidence="5 6" id="KW-0233">DNA recombination</keyword>
<dbReference type="Pfam" id="PF00872">
    <property type="entry name" value="Transposase_mut"/>
    <property type="match status" value="1"/>
</dbReference>
<comment type="caution">
    <text evidence="7">The sequence shown here is derived from an EMBL/GenBank/DDBJ whole genome shotgun (WGS) entry which is preliminary data.</text>
</comment>
<dbReference type="PANTHER" id="PTHR33217:SF8">
    <property type="entry name" value="MUTATOR FAMILY TRANSPOSASE"/>
    <property type="match status" value="1"/>
</dbReference>
<comment type="function">
    <text evidence="1 6">Required for the transposition of the insertion element.</text>
</comment>
<name>A0A4R2DZC6_9BACT</name>
<dbReference type="GO" id="GO:0003677">
    <property type="term" value="F:DNA binding"/>
    <property type="evidence" value="ECO:0007669"/>
    <property type="project" value="UniProtKB-UniRule"/>
</dbReference>
<dbReference type="GO" id="GO:0004803">
    <property type="term" value="F:transposase activity"/>
    <property type="evidence" value="ECO:0007669"/>
    <property type="project" value="UniProtKB-UniRule"/>
</dbReference>
<comment type="similarity">
    <text evidence="2 6">Belongs to the transposase mutator family.</text>
</comment>
<proteinExistence type="inferred from homology"/>
<organism evidence="7 8">
    <name type="scientific">Acetobacteroides hydrogenigenes</name>
    <dbReference type="NCBI Taxonomy" id="979970"/>
    <lineage>
        <taxon>Bacteria</taxon>
        <taxon>Pseudomonadati</taxon>
        <taxon>Bacteroidota</taxon>
        <taxon>Bacteroidia</taxon>
        <taxon>Bacteroidales</taxon>
        <taxon>Rikenellaceae</taxon>
        <taxon>Acetobacteroides</taxon>
    </lineage>
</organism>
<evidence type="ECO:0000256" key="5">
    <source>
        <dbReference type="ARBA" id="ARBA00023172"/>
    </source>
</evidence>